<organism evidence="2 3">
    <name type="scientific">Passalora fulva</name>
    <name type="common">Tomato leaf mold</name>
    <name type="synonym">Cladosporium fulvum</name>
    <dbReference type="NCBI Taxonomy" id="5499"/>
    <lineage>
        <taxon>Eukaryota</taxon>
        <taxon>Fungi</taxon>
        <taxon>Dikarya</taxon>
        <taxon>Ascomycota</taxon>
        <taxon>Pezizomycotina</taxon>
        <taxon>Dothideomycetes</taxon>
        <taxon>Dothideomycetidae</taxon>
        <taxon>Mycosphaerellales</taxon>
        <taxon>Mycosphaerellaceae</taxon>
        <taxon>Fulvia</taxon>
    </lineage>
</organism>
<gene>
    <name evidence="2" type="ORF">CLAFUR5_00536</name>
</gene>
<evidence type="ECO:0000256" key="1">
    <source>
        <dbReference type="SAM" id="MobiDB-lite"/>
    </source>
</evidence>
<dbReference type="AlphaFoldDB" id="A0A9Q8L5T6"/>
<proteinExistence type="predicted"/>
<accession>A0A9Q8L5T6</accession>
<sequence>MSTRTDVAASGETGSTARKDSCHDDYDADDEPNREPTTLSDALQLMQARMRASALSTSTSQQQSYSARPSSHAYQQSFDYGAPSSWAPTIFDLRCSEPERFWKPTYDTSECTRPRDLSARPPASGQGMPADPRSKPTTNSQPQQRTKGGTPPGEQRWRAADVR</sequence>
<reference evidence="2" key="2">
    <citation type="journal article" date="2022" name="Microb. Genom.">
        <title>A chromosome-scale genome assembly of the tomato pathogen Cladosporium fulvum reveals a compartmentalized genome architecture and the presence of a dispensable chromosome.</title>
        <authorList>
            <person name="Zaccaron A.Z."/>
            <person name="Chen L.H."/>
            <person name="Samaras A."/>
            <person name="Stergiopoulos I."/>
        </authorList>
    </citation>
    <scope>NUCLEOTIDE SEQUENCE</scope>
    <source>
        <strain evidence="2">Race5_Kim</strain>
    </source>
</reference>
<feature type="region of interest" description="Disordered" evidence="1">
    <location>
        <begin position="1"/>
        <end position="81"/>
    </location>
</feature>
<evidence type="ECO:0000313" key="3">
    <source>
        <dbReference type="Proteomes" id="UP000756132"/>
    </source>
</evidence>
<feature type="compositionally biased region" description="Low complexity" evidence="1">
    <location>
        <begin position="52"/>
        <end position="67"/>
    </location>
</feature>
<feature type="region of interest" description="Disordered" evidence="1">
    <location>
        <begin position="104"/>
        <end position="163"/>
    </location>
</feature>
<dbReference type="RefSeq" id="XP_047755786.1">
    <property type="nucleotide sequence ID" value="XM_047899684.1"/>
</dbReference>
<dbReference type="Proteomes" id="UP000756132">
    <property type="component" value="Chromosome 1"/>
</dbReference>
<dbReference type="KEGG" id="ffu:CLAFUR5_00536"/>
<dbReference type="EMBL" id="CP090163">
    <property type="protein sequence ID" value="UJO11420.1"/>
    <property type="molecule type" value="Genomic_DNA"/>
</dbReference>
<feature type="compositionally biased region" description="Polar residues" evidence="1">
    <location>
        <begin position="135"/>
        <end position="147"/>
    </location>
</feature>
<reference evidence="2" key="1">
    <citation type="submission" date="2021-12" db="EMBL/GenBank/DDBJ databases">
        <authorList>
            <person name="Zaccaron A."/>
            <person name="Stergiopoulos I."/>
        </authorList>
    </citation>
    <scope>NUCLEOTIDE SEQUENCE</scope>
    <source>
        <strain evidence="2">Race5_Kim</strain>
    </source>
</reference>
<feature type="compositionally biased region" description="Polar residues" evidence="1">
    <location>
        <begin position="68"/>
        <end position="78"/>
    </location>
</feature>
<name>A0A9Q8L5T6_PASFU</name>
<dbReference type="GeneID" id="71980414"/>
<keyword evidence="3" id="KW-1185">Reference proteome</keyword>
<protein>
    <submittedName>
        <fullName evidence="2">Uncharacterized protein</fullName>
    </submittedName>
</protein>
<evidence type="ECO:0000313" key="2">
    <source>
        <dbReference type="EMBL" id="UJO11420.1"/>
    </source>
</evidence>